<dbReference type="NCBIfam" id="TIGR01167">
    <property type="entry name" value="LPXTG_anchor"/>
    <property type="match status" value="1"/>
</dbReference>
<feature type="compositionally biased region" description="Polar residues" evidence="5">
    <location>
        <begin position="285"/>
        <end position="295"/>
    </location>
</feature>
<feature type="signal peptide" evidence="7">
    <location>
        <begin position="1"/>
        <end position="32"/>
    </location>
</feature>
<evidence type="ECO:0000256" key="1">
    <source>
        <dbReference type="ARBA" id="ARBA00022512"/>
    </source>
</evidence>
<evidence type="ECO:0000256" key="7">
    <source>
        <dbReference type="SAM" id="SignalP"/>
    </source>
</evidence>
<feature type="domain" description="Gram-positive cocci surface proteins LPxTG" evidence="8">
    <location>
        <begin position="650"/>
        <end position="687"/>
    </location>
</feature>
<gene>
    <name evidence="9" type="ORF">H9564_02900</name>
</gene>
<keyword evidence="6" id="KW-1133">Transmembrane helix</keyword>
<dbReference type="InterPro" id="IPR019931">
    <property type="entry name" value="LPXTG_anchor"/>
</dbReference>
<feature type="compositionally biased region" description="Basic and acidic residues" evidence="5">
    <location>
        <begin position="251"/>
        <end position="262"/>
    </location>
</feature>
<feature type="compositionally biased region" description="Basic and acidic residues" evidence="5">
    <location>
        <begin position="385"/>
        <end position="415"/>
    </location>
</feature>
<dbReference type="Gene3D" id="2.60.40.4300">
    <property type="match status" value="1"/>
</dbReference>
<evidence type="ECO:0000256" key="2">
    <source>
        <dbReference type="ARBA" id="ARBA00022525"/>
    </source>
</evidence>
<keyword evidence="3 7" id="KW-0732">Signal</keyword>
<feature type="region of interest" description="Disordered" evidence="5">
    <location>
        <begin position="530"/>
        <end position="606"/>
    </location>
</feature>
<evidence type="ECO:0000256" key="6">
    <source>
        <dbReference type="SAM" id="Phobius"/>
    </source>
</evidence>
<feature type="compositionally biased region" description="Basic and acidic residues" evidence="5">
    <location>
        <begin position="270"/>
        <end position="284"/>
    </location>
</feature>
<evidence type="ECO:0000256" key="5">
    <source>
        <dbReference type="SAM" id="MobiDB-lite"/>
    </source>
</evidence>
<feature type="compositionally biased region" description="Polar residues" evidence="5">
    <location>
        <begin position="482"/>
        <end position="498"/>
    </location>
</feature>
<keyword evidence="1" id="KW-0134">Cell wall</keyword>
<proteinExistence type="predicted"/>
<organism evidence="9 10">
    <name type="scientific">Limosilactobacillus avistercoris</name>
    <dbReference type="NCBI Taxonomy" id="2762243"/>
    <lineage>
        <taxon>Bacteria</taxon>
        <taxon>Bacillati</taxon>
        <taxon>Bacillota</taxon>
        <taxon>Bacilli</taxon>
        <taxon>Lactobacillales</taxon>
        <taxon>Lactobacillaceae</taxon>
        <taxon>Limosilactobacillus</taxon>
    </lineage>
</organism>
<keyword evidence="10" id="KW-1185">Reference proteome</keyword>
<feature type="compositionally biased region" description="Polar residues" evidence="5">
    <location>
        <begin position="349"/>
        <end position="384"/>
    </location>
</feature>
<keyword evidence="2" id="KW-0964">Secreted</keyword>
<dbReference type="Pfam" id="PF00746">
    <property type="entry name" value="Gram_pos_anchor"/>
    <property type="match status" value="1"/>
</dbReference>
<sequence>MYNKKSIIKQCVGITSATVLMTMAVTAGTSHAAKSDPSSITSGQQFNNQDEIRQITRTIKIDDPYKGMQTVKQTVIFKKVANQWQALTPNFWSSFFAPNYDDFEPSIVQVRAQPVTADDQEETITVTYHQYKIPERQRLVEFRHTFYGYDDNFKFNSITWNSKLVKVGQWYDFPPAPKGFEYCQPEVLPKRLKLYQTDQEPFRLLIQPIQKINEQVGDKHEEQLEDKEQPSKNIDKDKTSTDTQTNLITHNDNETQTEKNKDQNQQTDSPESRDGEVQTEKTGKDSGNQTMAPETSTHDSQTEEIKTKDQRNQTLKPEEKEGSTQTDSNTKDQITQTELTSHNNEETQTEGSTDQGQQTVSPESKNGEVQTEQIGKDGNSQTSDAEIKSEESQTEEPPSKDQESQTSKPEDKEDGTQTASNSKEQDIQTVDPVTKEDGAQTNSEGVDQTIQTELISHNDDQTQTEGSMDQGQQTDSPESKSGEVQTEQIGKDNTSQTIEAKAISDSAQTENTITGNHTTQTIMLVTKEDYSQTESNDVDQRTQTRLSLNDHSTQTDNLGGIDSSTPTDEVINHQEQIKSTKNENDDLPKSEDSQIEERIQDSESPNTTCFNHESLGMNDTSIQQLLDRDSTSLKELSNKKNGITKNMGRGKRLPQTGNQTDNKTTLIGIMITGLVSFLTMLSWKHREKTGKKAKKDLHF</sequence>
<dbReference type="RefSeq" id="WP_191684040.1">
    <property type="nucleotide sequence ID" value="NZ_JACSQW010000005.1"/>
</dbReference>
<name>A0ABR8PBK1_9LACO</name>
<keyword evidence="6" id="KW-0472">Membrane</keyword>
<feature type="compositionally biased region" description="Polar residues" evidence="5">
    <location>
        <begin position="323"/>
        <end position="342"/>
    </location>
</feature>
<evidence type="ECO:0000256" key="3">
    <source>
        <dbReference type="ARBA" id="ARBA00022729"/>
    </source>
</evidence>
<feature type="compositionally biased region" description="Basic and acidic residues" evidence="5">
    <location>
        <begin position="217"/>
        <end position="240"/>
    </location>
</feature>
<dbReference type="Proteomes" id="UP000616837">
    <property type="component" value="Unassembled WGS sequence"/>
</dbReference>
<evidence type="ECO:0000313" key="10">
    <source>
        <dbReference type="Proteomes" id="UP000616837"/>
    </source>
</evidence>
<feature type="compositionally biased region" description="Basic and acidic residues" evidence="5">
    <location>
        <begin position="570"/>
        <end position="601"/>
    </location>
</feature>
<feature type="compositionally biased region" description="Polar residues" evidence="5">
    <location>
        <begin position="541"/>
        <end position="569"/>
    </location>
</feature>
<feature type="region of interest" description="Disordered" evidence="5">
    <location>
        <begin position="641"/>
        <end position="660"/>
    </location>
</feature>
<keyword evidence="6" id="KW-0812">Transmembrane</keyword>
<feature type="transmembrane region" description="Helical" evidence="6">
    <location>
        <begin position="665"/>
        <end position="683"/>
    </location>
</feature>
<evidence type="ECO:0000256" key="4">
    <source>
        <dbReference type="ARBA" id="ARBA00023088"/>
    </source>
</evidence>
<feature type="compositionally biased region" description="Basic and acidic residues" evidence="5">
    <location>
        <begin position="296"/>
        <end position="322"/>
    </location>
</feature>
<feature type="region of interest" description="Disordered" evidence="5">
    <location>
        <begin position="217"/>
        <end position="515"/>
    </location>
</feature>
<accession>A0ABR8PBK1</accession>
<dbReference type="EMBL" id="JACSQW010000005">
    <property type="protein sequence ID" value="MBD7894674.1"/>
    <property type="molecule type" value="Genomic_DNA"/>
</dbReference>
<keyword evidence="4" id="KW-0572">Peptidoglycan-anchor</keyword>
<reference evidence="9 10" key="1">
    <citation type="submission" date="2020-08" db="EMBL/GenBank/DDBJ databases">
        <title>A Genomic Blueprint of the Chicken Gut Microbiome.</title>
        <authorList>
            <person name="Gilroy R."/>
            <person name="Ravi A."/>
            <person name="Getino M."/>
            <person name="Pursley I."/>
            <person name="Horton D.L."/>
            <person name="Alikhan N.-F."/>
            <person name="Baker D."/>
            <person name="Gharbi K."/>
            <person name="Hall N."/>
            <person name="Watson M."/>
            <person name="Adriaenssens E.M."/>
            <person name="Foster-Nyarko E."/>
            <person name="Jarju S."/>
            <person name="Secka A."/>
            <person name="Antonio M."/>
            <person name="Oren A."/>
            <person name="Chaudhuri R."/>
            <person name="La Ragione R.M."/>
            <person name="Hildebrand F."/>
            <person name="Pallen M.J."/>
        </authorList>
    </citation>
    <scope>NUCLEOTIDE SEQUENCE [LARGE SCALE GENOMIC DNA]</scope>
    <source>
        <strain evidence="9 10">Sa3CUN2</strain>
    </source>
</reference>
<feature type="compositionally biased region" description="Polar residues" evidence="5">
    <location>
        <begin position="439"/>
        <end position="476"/>
    </location>
</feature>
<evidence type="ECO:0000259" key="8">
    <source>
        <dbReference type="Pfam" id="PF00746"/>
    </source>
</evidence>
<feature type="compositionally biased region" description="Polar residues" evidence="5">
    <location>
        <begin position="241"/>
        <end position="250"/>
    </location>
</feature>
<feature type="chain" id="PRO_5045086131" evidence="7">
    <location>
        <begin position="33"/>
        <end position="699"/>
    </location>
</feature>
<comment type="caution">
    <text evidence="9">The sequence shown here is derived from an EMBL/GenBank/DDBJ whole genome shotgun (WGS) entry which is preliminary data.</text>
</comment>
<evidence type="ECO:0000313" key="9">
    <source>
        <dbReference type="EMBL" id="MBD7894674.1"/>
    </source>
</evidence>
<feature type="compositionally biased region" description="Polar residues" evidence="5">
    <location>
        <begin position="505"/>
        <end position="515"/>
    </location>
</feature>
<protein>
    <submittedName>
        <fullName evidence="9">LPXTG cell wall anchor domain-containing protein</fullName>
    </submittedName>
</protein>